<proteinExistence type="predicted"/>
<name>A0A7W0CE68_9ACTN</name>
<organism evidence="2 3">
    <name type="scientific">Nonomuraea soli</name>
    <dbReference type="NCBI Taxonomy" id="1032476"/>
    <lineage>
        <taxon>Bacteria</taxon>
        <taxon>Bacillati</taxon>
        <taxon>Actinomycetota</taxon>
        <taxon>Actinomycetes</taxon>
        <taxon>Streptosporangiales</taxon>
        <taxon>Streptosporangiaceae</taxon>
        <taxon>Nonomuraea</taxon>
    </lineage>
</organism>
<dbReference type="InterPro" id="IPR024072">
    <property type="entry name" value="DHFR-like_dom_sf"/>
</dbReference>
<sequence>MATVIVSATVSLDGFIAHHDNTVDPLFDWYGNGEVPITMGDPDRVFHVTPQSAQFIRSSTADVRACVIGRTLFDFTNGWNGVPAAGEHVFVVTHEAPGDWPFPDAPFTFVTDGVTAAIAQARAYAGDGVVSVTAGEVGGQAFEAGVVDEINLNVVPVLLGTGKRFFGGFGGPLTMLGNPRAVVEGDRVLHLIYRVGATGRAGSAPARTP</sequence>
<dbReference type="InterPro" id="IPR002734">
    <property type="entry name" value="RibDG_C"/>
</dbReference>
<dbReference type="GO" id="GO:0008703">
    <property type="term" value="F:5-amino-6-(5-phosphoribosylamino)uracil reductase activity"/>
    <property type="evidence" value="ECO:0007669"/>
    <property type="project" value="InterPro"/>
</dbReference>
<comment type="caution">
    <text evidence="2">The sequence shown here is derived from an EMBL/GenBank/DDBJ whole genome shotgun (WGS) entry which is preliminary data.</text>
</comment>
<dbReference type="Proteomes" id="UP000530928">
    <property type="component" value="Unassembled WGS sequence"/>
</dbReference>
<accession>A0A7W0CE68</accession>
<dbReference type="Gene3D" id="3.40.430.10">
    <property type="entry name" value="Dihydrofolate Reductase, subunit A"/>
    <property type="match status" value="1"/>
</dbReference>
<protein>
    <submittedName>
        <fullName evidence="2">Dihydrofolate reductase</fullName>
    </submittedName>
</protein>
<evidence type="ECO:0000259" key="1">
    <source>
        <dbReference type="Pfam" id="PF01872"/>
    </source>
</evidence>
<dbReference type="SUPFAM" id="SSF53597">
    <property type="entry name" value="Dihydrofolate reductase-like"/>
    <property type="match status" value="1"/>
</dbReference>
<reference evidence="2 3" key="1">
    <citation type="submission" date="2020-07" db="EMBL/GenBank/DDBJ databases">
        <title>Genomic Encyclopedia of Type Strains, Phase IV (KMG-IV): sequencing the most valuable type-strain genomes for metagenomic binning, comparative biology and taxonomic classification.</title>
        <authorList>
            <person name="Goeker M."/>
        </authorList>
    </citation>
    <scope>NUCLEOTIDE SEQUENCE [LARGE SCALE GENOMIC DNA]</scope>
    <source>
        <strain evidence="2 3">DSM 45533</strain>
    </source>
</reference>
<evidence type="ECO:0000313" key="3">
    <source>
        <dbReference type="Proteomes" id="UP000530928"/>
    </source>
</evidence>
<keyword evidence="3" id="KW-1185">Reference proteome</keyword>
<evidence type="ECO:0000313" key="2">
    <source>
        <dbReference type="EMBL" id="MBA2889382.1"/>
    </source>
</evidence>
<dbReference type="RefSeq" id="WP_181608179.1">
    <property type="nucleotide sequence ID" value="NZ_BAABAM010000001.1"/>
</dbReference>
<dbReference type="AlphaFoldDB" id="A0A7W0CE68"/>
<feature type="domain" description="Bacterial bifunctional deaminase-reductase C-terminal" evidence="1">
    <location>
        <begin position="3"/>
        <end position="170"/>
    </location>
</feature>
<gene>
    <name evidence="2" type="ORF">HNR30_000717</name>
</gene>
<dbReference type="EMBL" id="JACDUR010000001">
    <property type="protein sequence ID" value="MBA2889382.1"/>
    <property type="molecule type" value="Genomic_DNA"/>
</dbReference>
<dbReference type="GO" id="GO:0009231">
    <property type="term" value="P:riboflavin biosynthetic process"/>
    <property type="evidence" value="ECO:0007669"/>
    <property type="project" value="InterPro"/>
</dbReference>
<dbReference type="Pfam" id="PF01872">
    <property type="entry name" value="RibD_C"/>
    <property type="match status" value="1"/>
</dbReference>